<dbReference type="InterPro" id="IPR016090">
    <property type="entry name" value="PLA2-like_dom"/>
</dbReference>
<keyword evidence="7" id="KW-0106">Calcium</keyword>
<evidence type="ECO:0000256" key="5">
    <source>
        <dbReference type="ARBA" id="ARBA00022723"/>
    </source>
</evidence>
<evidence type="ECO:0000256" key="2">
    <source>
        <dbReference type="ARBA" id="ARBA00004613"/>
    </source>
</evidence>
<keyword evidence="4" id="KW-0964">Secreted</keyword>
<comment type="subcellular location">
    <subcellularLocation>
        <location evidence="2">Secreted</location>
    </subcellularLocation>
</comment>
<dbReference type="FunFam" id="1.20.90.10:FF:000002">
    <property type="entry name" value="Phospholipase A2 group III"/>
    <property type="match status" value="1"/>
</dbReference>
<dbReference type="GO" id="GO:0006644">
    <property type="term" value="P:phospholipid metabolic process"/>
    <property type="evidence" value="ECO:0007669"/>
    <property type="project" value="InterPro"/>
</dbReference>
<reference evidence="12" key="2">
    <citation type="submission" date="2025-09" db="UniProtKB">
        <authorList>
            <consortium name="Ensembl"/>
        </authorList>
    </citation>
    <scope>IDENTIFICATION</scope>
</reference>
<feature type="chain" id="PRO_5017276859" description="phospholipase A2" evidence="10">
    <location>
        <begin position="22"/>
        <end position="569"/>
    </location>
</feature>
<keyword evidence="9" id="KW-1015">Disulfide bond</keyword>
<evidence type="ECO:0000256" key="4">
    <source>
        <dbReference type="ARBA" id="ARBA00022525"/>
    </source>
</evidence>
<dbReference type="InterPro" id="IPR033113">
    <property type="entry name" value="PLA2_histidine"/>
</dbReference>
<evidence type="ECO:0000256" key="8">
    <source>
        <dbReference type="ARBA" id="ARBA00023098"/>
    </source>
</evidence>
<keyword evidence="6" id="KW-0378">Hydrolase</keyword>
<accession>A0A3B3QM40</accession>
<dbReference type="OrthoDB" id="10059604at2759"/>
<evidence type="ECO:0000256" key="1">
    <source>
        <dbReference type="ARBA" id="ARBA00001913"/>
    </source>
</evidence>
<protein>
    <recommendedName>
        <fullName evidence="3">phospholipase A2</fullName>
        <ecNumber evidence="3">3.1.1.4</ecNumber>
    </recommendedName>
</protein>
<dbReference type="GeneTree" id="ENSGT00940000165179"/>
<feature type="domain" description="Phospholipase A2-like central" evidence="11">
    <location>
        <begin position="419"/>
        <end position="487"/>
    </location>
</feature>
<keyword evidence="10" id="KW-0732">Signal</keyword>
<dbReference type="Gene3D" id="1.20.90.10">
    <property type="entry name" value="Phospholipase A2 domain"/>
    <property type="match status" value="2"/>
</dbReference>
<dbReference type="EC" id="3.1.1.4" evidence="3"/>
<evidence type="ECO:0000259" key="11">
    <source>
        <dbReference type="Pfam" id="PF05826"/>
    </source>
</evidence>
<dbReference type="PROSITE" id="PS00118">
    <property type="entry name" value="PA2_HIS"/>
    <property type="match status" value="1"/>
</dbReference>
<dbReference type="RefSeq" id="XP_023664049.1">
    <property type="nucleotide sequence ID" value="XM_023808281.2"/>
</dbReference>
<dbReference type="CTD" id="50487"/>
<dbReference type="GO" id="GO:0046872">
    <property type="term" value="F:metal ion binding"/>
    <property type="evidence" value="ECO:0007669"/>
    <property type="project" value="UniProtKB-KW"/>
</dbReference>
<dbReference type="PANTHER" id="PTHR12253">
    <property type="entry name" value="RH14732P"/>
    <property type="match status" value="1"/>
</dbReference>
<evidence type="ECO:0000256" key="6">
    <source>
        <dbReference type="ARBA" id="ARBA00022801"/>
    </source>
</evidence>
<dbReference type="CDD" id="cd04704">
    <property type="entry name" value="PLA2_bee_venom_like"/>
    <property type="match status" value="1"/>
</dbReference>
<evidence type="ECO:0000256" key="3">
    <source>
        <dbReference type="ARBA" id="ARBA00013278"/>
    </source>
</evidence>
<dbReference type="SUPFAM" id="SSF48619">
    <property type="entry name" value="Phospholipase A2, PLA2"/>
    <property type="match status" value="2"/>
</dbReference>
<dbReference type="STRING" id="1676925.ENSPKIP00000007792"/>
<evidence type="ECO:0000313" key="13">
    <source>
        <dbReference type="Proteomes" id="UP000261540"/>
    </source>
</evidence>
<keyword evidence="8" id="KW-0443">Lipid metabolism</keyword>
<keyword evidence="5" id="KW-0479">Metal-binding</keyword>
<dbReference type="InterPro" id="IPR036444">
    <property type="entry name" value="PLipase_A2_dom_sf"/>
</dbReference>
<dbReference type="GeneID" id="111842047"/>
<proteinExistence type="predicted"/>
<dbReference type="Proteomes" id="UP000261540">
    <property type="component" value="Unplaced"/>
</dbReference>
<evidence type="ECO:0000256" key="9">
    <source>
        <dbReference type="ARBA" id="ARBA00023157"/>
    </source>
</evidence>
<dbReference type="GO" id="GO:0005576">
    <property type="term" value="C:extracellular region"/>
    <property type="evidence" value="ECO:0007669"/>
    <property type="project" value="UniProtKB-SubCell"/>
</dbReference>
<organism evidence="12 13">
    <name type="scientific">Paramormyrops kingsleyae</name>
    <dbReference type="NCBI Taxonomy" id="1676925"/>
    <lineage>
        <taxon>Eukaryota</taxon>
        <taxon>Metazoa</taxon>
        <taxon>Chordata</taxon>
        <taxon>Craniata</taxon>
        <taxon>Vertebrata</taxon>
        <taxon>Euteleostomi</taxon>
        <taxon>Actinopterygii</taxon>
        <taxon>Neopterygii</taxon>
        <taxon>Teleostei</taxon>
        <taxon>Osteoglossocephala</taxon>
        <taxon>Osteoglossomorpha</taxon>
        <taxon>Osteoglossiformes</taxon>
        <taxon>Mormyridae</taxon>
        <taxon>Paramormyrops</taxon>
    </lineage>
</organism>
<dbReference type="Pfam" id="PF05826">
    <property type="entry name" value="Phospholip_A2_2"/>
    <property type="match status" value="2"/>
</dbReference>
<dbReference type="AlphaFoldDB" id="A0A3B3QM40"/>
<evidence type="ECO:0000256" key="10">
    <source>
        <dbReference type="SAM" id="SignalP"/>
    </source>
</evidence>
<keyword evidence="13" id="KW-1185">Reference proteome</keyword>
<sequence length="569" mass="64529">MRDGSHVRLSFFLALAGFSLADNVRFWSEGVLDGAGFCYWTRASASGRIYLNFLQTPLSLRLFHTTWTEDLRLVDCAVTEQPKVTKGYLSLCLGEPTGSFSHVPDLRLNVSSVFAPDSPCVTQHEAKYRASGRDRRDLLFDTSLRRQKRSWIFPGTLWCGTGNKANNYEDLGVFERTDRCCREHDHCQHTIPSFTTDYGLFNSNFYTISHCECDRRFQQCLLEVNNTISNMVGYTFFSALKVPCFVLKQRMQCVQMNWWDIRCNMSLVTLAVLRNATKYNSTHPVLETEYHLPTEIPGNRSTPEVPETTMTTLPSVTGPERFGAPTSGHLPRSHTPCRAQLHLPEKGSGLQQKACTESASVSMMPRTSHTPTGGPHPANWDQSDDLENTLLAVTTVAPSMNPSNQLLPVLDTQQRDKQLCLCYKHLDECAYKIPPGVERFGLWNLEPRTMYHCSCTRSLARTLRQKQEPNAVQTLLLKFISQSCFRMQHARDCPTGPWCSAYFSEAPPIIRALRRKGASKARRFLEVPSTKVKRQDSRPVKRRAPVRLYQRCLTLVRSMPPSVGSWSPV</sequence>
<comment type="cofactor">
    <cofactor evidence="1">
        <name>Ca(2+)</name>
        <dbReference type="ChEBI" id="CHEBI:29108"/>
    </cofactor>
</comment>
<feature type="signal peptide" evidence="10">
    <location>
        <begin position="1"/>
        <end position="21"/>
    </location>
</feature>
<dbReference type="GO" id="GO:0004623">
    <property type="term" value="F:phospholipase A2 activity"/>
    <property type="evidence" value="ECO:0007669"/>
    <property type="project" value="UniProtKB-EC"/>
</dbReference>
<name>A0A3B3QM40_9TELE</name>
<dbReference type="Ensembl" id="ENSPKIT00000031860.1">
    <property type="protein sequence ID" value="ENSPKIP00000007792.1"/>
    <property type="gene ID" value="ENSPKIG00000023555.1"/>
</dbReference>
<evidence type="ECO:0000256" key="7">
    <source>
        <dbReference type="ARBA" id="ARBA00022837"/>
    </source>
</evidence>
<reference evidence="12" key="1">
    <citation type="submission" date="2025-08" db="UniProtKB">
        <authorList>
            <consortium name="Ensembl"/>
        </authorList>
    </citation>
    <scope>IDENTIFICATION</scope>
</reference>
<feature type="domain" description="Phospholipase A2-like central" evidence="11">
    <location>
        <begin position="152"/>
        <end position="247"/>
    </location>
</feature>
<dbReference type="GO" id="GO:0050482">
    <property type="term" value="P:arachidonate secretion"/>
    <property type="evidence" value="ECO:0007669"/>
    <property type="project" value="InterPro"/>
</dbReference>
<evidence type="ECO:0000313" key="12">
    <source>
        <dbReference type="Ensembl" id="ENSPKIP00000007792.1"/>
    </source>
</evidence>
<dbReference type="KEGG" id="pki:111842047"/>